<name>A0AAW5VXQ5_9BURK</name>
<feature type="domain" description="ATPase AAA-type core" evidence="1">
    <location>
        <begin position="367"/>
        <end position="507"/>
    </location>
</feature>
<dbReference type="GO" id="GO:0006515">
    <property type="term" value="P:protein quality control for misfolded or incompletely synthesized proteins"/>
    <property type="evidence" value="ECO:0007669"/>
    <property type="project" value="TreeGrafter"/>
</dbReference>
<dbReference type="AlphaFoldDB" id="A0AAW5VXQ5"/>
<organism evidence="2 3">
    <name type="scientific">Alcaligenes phenolicus</name>
    <dbReference type="NCBI Taxonomy" id="232846"/>
    <lineage>
        <taxon>Bacteria</taxon>
        <taxon>Pseudomonadati</taxon>
        <taxon>Pseudomonadota</taxon>
        <taxon>Betaproteobacteria</taxon>
        <taxon>Burkholderiales</taxon>
        <taxon>Alcaligenaceae</taxon>
        <taxon>Alcaligenes</taxon>
    </lineage>
</organism>
<dbReference type="InterPro" id="IPR027417">
    <property type="entry name" value="P-loop_NTPase"/>
</dbReference>
<dbReference type="GO" id="GO:0003697">
    <property type="term" value="F:single-stranded DNA binding"/>
    <property type="evidence" value="ECO:0007669"/>
    <property type="project" value="TreeGrafter"/>
</dbReference>
<dbReference type="GO" id="GO:0004252">
    <property type="term" value="F:serine-type endopeptidase activity"/>
    <property type="evidence" value="ECO:0007669"/>
    <property type="project" value="InterPro"/>
</dbReference>
<evidence type="ECO:0000313" key="3">
    <source>
        <dbReference type="Proteomes" id="UP001208074"/>
    </source>
</evidence>
<dbReference type="GO" id="GO:0016887">
    <property type="term" value="F:ATP hydrolysis activity"/>
    <property type="evidence" value="ECO:0007669"/>
    <property type="project" value="InterPro"/>
</dbReference>
<dbReference type="Pfam" id="PF00004">
    <property type="entry name" value="AAA"/>
    <property type="match status" value="1"/>
</dbReference>
<dbReference type="GO" id="GO:0007005">
    <property type="term" value="P:mitochondrion organization"/>
    <property type="evidence" value="ECO:0007669"/>
    <property type="project" value="TreeGrafter"/>
</dbReference>
<dbReference type="SUPFAM" id="SSF52540">
    <property type="entry name" value="P-loop containing nucleoside triphosphate hydrolases"/>
    <property type="match status" value="1"/>
</dbReference>
<dbReference type="RefSeq" id="WP_026485433.1">
    <property type="nucleotide sequence ID" value="NZ_JAPKNB010000006.1"/>
</dbReference>
<evidence type="ECO:0000259" key="1">
    <source>
        <dbReference type="Pfam" id="PF00004"/>
    </source>
</evidence>
<dbReference type="GO" id="GO:0004176">
    <property type="term" value="F:ATP-dependent peptidase activity"/>
    <property type="evidence" value="ECO:0007669"/>
    <property type="project" value="InterPro"/>
</dbReference>
<protein>
    <submittedName>
        <fullName evidence="2">AAA family ATPase</fullName>
    </submittedName>
</protein>
<comment type="caution">
    <text evidence="2">The sequence shown here is derived from an EMBL/GenBank/DDBJ whole genome shotgun (WGS) entry which is preliminary data.</text>
</comment>
<dbReference type="PANTHER" id="PTHR43718">
    <property type="entry name" value="LON PROTEASE"/>
    <property type="match status" value="1"/>
</dbReference>
<dbReference type="Gene3D" id="3.40.50.300">
    <property type="entry name" value="P-loop containing nucleotide triphosphate hydrolases"/>
    <property type="match status" value="1"/>
</dbReference>
<evidence type="ECO:0000313" key="2">
    <source>
        <dbReference type="EMBL" id="MCX5565648.1"/>
    </source>
</evidence>
<dbReference type="InterPro" id="IPR027065">
    <property type="entry name" value="Lon_Prtase"/>
</dbReference>
<dbReference type="GO" id="GO:0051131">
    <property type="term" value="P:chaperone-mediated protein complex assembly"/>
    <property type="evidence" value="ECO:0007669"/>
    <property type="project" value="TreeGrafter"/>
</dbReference>
<gene>
    <name evidence="2" type="ORF">OSH02_09745</name>
</gene>
<reference evidence="2" key="1">
    <citation type="submission" date="2022-11" db="EMBL/GenBank/DDBJ databases">
        <title>Biodiversity and phylogenetic relationships of bacteria.</title>
        <authorList>
            <person name="Machado R.A.R."/>
            <person name="Bhat A."/>
            <person name="Loulou A."/>
            <person name="Kallel S."/>
        </authorList>
    </citation>
    <scope>NUCLEOTIDE SEQUENCE</scope>
    <source>
        <strain evidence="2">DSM 16503</strain>
    </source>
</reference>
<proteinExistence type="predicted"/>
<dbReference type="Proteomes" id="UP001208074">
    <property type="component" value="Unassembled WGS sequence"/>
</dbReference>
<sequence length="576" mass="64370">MDSPVIDKHHEDLEGEEVFEESVFAPFGRFFDDDLFMLIYTNPGVLPANLRVLRNKLQVVSDRKIKKCSRAKAALHLGREVVKRAETRDALVATDFSCAIKWFDLAIQLNSVEAAADVASLYLSKAKLELTSDSDISLPEFKRVNSDGMSFDECCERAERNWYRGARITLRHVQSNFWGWNRSTFMAAFTCILAYLISTPRRAEAIGSATNAERRWNEVKWIRPLWSRLVQAAAPLQHDQEEYTRKKFEQFEAALLILDSQRGHDSGVEASAKIVHYAPAVGVLDAVVIPGEIPRSPERSEIAFLKQYELLRSPIPLSPMPILDRLHAIQTTLSAEFPWAGDAVSAVLSELFARKGHGAAILGMSPLLLVGLPGGGKTRFCRRVSDLLGTPNTVINMAGMTDVKVLKGVTRGWASNRTSRIVEFMLQTKTANPFFILDEVDKTGSYGGHGGDPQEALLDLLEPGNAARYSDVYLMTECDLSHCMYIATSNSLERLPDPLLSRLRIVYFPEPGPEHSNVIVAGMVSDLERAWRLPEGTISLCESLKSQLEGLPPRQMRMALIDMLGKARNRQQFVLH</sequence>
<dbReference type="GO" id="GO:0005524">
    <property type="term" value="F:ATP binding"/>
    <property type="evidence" value="ECO:0007669"/>
    <property type="project" value="InterPro"/>
</dbReference>
<dbReference type="InterPro" id="IPR003959">
    <property type="entry name" value="ATPase_AAA_core"/>
</dbReference>
<dbReference type="PANTHER" id="PTHR43718:SF2">
    <property type="entry name" value="LON PROTEASE HOMOLOG, MITOCHONDRIAL"/>
    <property type="match status" value="1"/>
</dbReference>
<dbReference type="EMBL" id="JAPKNB010000006">
    <property type="protein sequence ID" value="MCX5565648.1"/>
    <property type="molecule type" value="Genomic_DNA"/>
</dbReference>
<accession>A0AAW5VXQ5</accession>